<proteinExistence type="predicted"/>
<dbReference type="AlphaFoldDB" id="A0AA44WFJ1"/>
<dbReference type="Proteomes" id="UP000236305">
    <property type="component" value="Unassembled WGS sequence"/>
</dbReference>
<accession>A0AA44WFJ1</accession>
<comment type="caution">
    <text evidence="1">The sequence shown here is derived from an EMBL/GenBank/DDBJ whole genome shotgun (WGS) entry which is preliminary data.</text>
</comment>
<protein>
    <submittedName>
        <fullName evidence="1">Uncharacterized protein</fullName>
    </submittedName>
</protein>
<reference evidence="1 2" key="1">
    <citation type="submission" date="2017-12" db="EMBL/GenBank/DDBJ databases">
        <title>Comparative genomics yields insights into virulence evolution of Verticillium dahliae.</title>
        <authorList>
            <person name="Fan R."/>
            <person name="Armitage A.D."/>
            <person name="Cascant-Lopez E."/>
            <person name="Sobczyk M."/>
            <person name="Cockerton H.M."/>
            <person name="Harrison R.J."/>
        </authorList>
    </citation>
    <scope>NUCLEOTIDE SEQUENCE [LARGE SCALE GENOMIC DNA]</scope>
    <source>
        <strain evidence="1 2">12008</strain>
    </source>
</reference>
<evidence type="ECO:0000313" key="2">
    <source>
        <dbReference type="Proteomes" id="UP000236305"/>
    </source>
</evidence>
<evidence type="ECO:0000313" key="1">
    <source>
        <dbReference type="EMBL" id="PNH30075.1"/>
    </source>
</evidence>
<dbReference type="EMBL" id="MPSH01000022">
    <property type="protein sequence ID" value="PNH30075.1"/>
    <property type="molecule type" value="Genomic_DNA"/>
</dbReference>
<gene>
    <name evidence="1" type="ORF">BJF96_g6661</name>
</gene>
<organism evidence="1 2">
    <name type="scientific">Verticillium dahliae</name>
    <name type="common">Verticillium wilt</name>
    <dbReference type="NCBI Taxonomy" id="27337"/>
    <lineage>
        <taxon>Eukaryota</taxon>
        <taxon>Fungi</taxon>
        <taxon>Dikarya</taxon>
        <taxon>Ascomycota</taxon>
        <taxon>Pezizomycotina</taxon>
        <taxon>Sordariomycetes</taxon>
        <taxon>Hypocreomycetidae</taxon>
        <taxon>Glomerellales</taxon>
        <taxon>Plectosphaerellaceae</taxon>
        <taxon>Verticillium</taxon>
    </lineage>
</organism>
<name>A0AA44WFJ1_VERDA</name>
<sequence length="104" mass="10976">MSICISPPAMLEAGVRAASNGKKMPTDSGLSVVYQPIGEPVIDIILIHGLQGHPFKTWAGEVNPAGTFGGKSRCRGGDFVAIKQPGGQSVRINDEAVPFTHEVY</sequence>